<dbReference type="Gene3D" id="1.10.287.70">
    <property type="match status" value="1"/>
</dbReference>
<evidence type="ECO:0000256" key="1">
    <source>
        <dbReference type="ARBA" id="ARBA00004141"/>
    </source>
</evidence>
<dbReference type="SUPFAM" id="SSF81296">
    <property type="entry name" value="E set domains"/>
    <property type="match status" value="1"/>
</dbReference>
<dbReference type="PRINTS" id="PR01320">
    <property type="entry name" value="KIRCHANNEL"/>
</dbReference>
<keyword evidence="8 16" id="KW-1133">Transmembrane helix</keyword>
<dbReference type="GO" id="GO:0008217">
    <property type="term" value="P:regulation of blood pressure"/>
    <property type="evidence" value="ECO:0007669"/>
    <property type="project" value="Ensembl"/>
</dbReference>
<evidence type="ECO:0000256" key="6">
    <source>
        <dbReference type="ARBA" id="ARBA00022882"/>
    </source>
</evidence>
<feature type="domain" description="Inward rectifier potassium channel C-terminal" evidence="18">
    <location>
        <begin position="191"/>
        <end position="361"/>
    </location>
</feature>
<evidence type="ECO:0000256" key="15">
    <source>
        <dbReference type="SAM" id="MobiDB-lite"/>
    </source>
</evidence>
<dbReference type="GO" id="GO:0034702">
    <property type="term" value="C:monoatomic ion channel complex"/>
    <property type="evidence" value="ECO:0007669"/>
    <property type="project" value="UniProtKB-KW"/>
</dbReference>
<comment type="subcellular location">
    <subcellularLocation>
        <location evidence="1 14">Membrane</location>
        <topology evidence="1 14">Multi-pass membrane protein</topology>
    </subcellularLocation>
</comment>
<dbReference type="GO" id="GO:0030010">
    <property type="term" value="P:establishment of cell polarity"/>
    <property type="evidence" value="ECO:0007669"/>
    <property type="project" value="Ensembl"/>
</dbReference>
<dbReference type="GO" id="GO:0019226">
    <property type="term" value="P:transmission of nerve impulse"/>
    <property type="evidence" value="ECO:0007669"/>
    <property type="project" value="Ensembl"/>
</dbReference>
<feature type="transmembrane region" description="Helical" evidence="16">
    <location>
        <begin position="154"/>
        <end position="178"/>
    </location>
</feature>
<dbReference type="GO" id="GO:0045444">
    <property type="term" value="P:fat cell differentiation"/>
    <property type="evidence" value="ECO:0007669"/>
    <property type="project" value="Ensembl"/>
</dbReference>
<reference evidence="19" key="3">
    <citation type="submission" date="2025-09" db="UniProtKB">
        <authorList>
            <consortium name="Ensembl"/>
        </authorList>
    </citation>
    <scope>IDENTIFICATION</scope>
    <source>
        <strain evidence="19">Isolate ISIS603380</strain>
    </source>
</reference>
<dbReference type="PIRSF" id="PIRSF005465">
    <property type="entry name" value="GIRK_kir"/>
    <property type="match status" value="1"/>
</dbReference>
<dbReference type="GO" id="GO:0043330">
    <property type="term" value="P:response to exogenous dsRNA"/>
    <property type="evidence" value="ECO:0007669"/>
    <property type="project" value="Ensembl"/>
</dbReference>
<dbReference type="InterPro" id="IPR014756">
    <property type="entry name" value="Ig_E-set"/>
</dbReference>
<sequence>MLARKSIIPEEYVLARIAAENLRKPRIRDRLPKARFIAKSGACNLAHKNIREQGRFLQDIFTTLVDLKWRHTLVIFTMSFLCSWLLFAIMWWLVAFAHGDIYAYMEKSGMEKSGLESTVCVTNVRSFTSAFLFSIEVQVTIGFGGRMMTEECPLAITVLILQNIVGLIINAVMLGCIFMKTAQAHRRAETLIFSRHAVIAVRNGKLCFMFRVGDLRKSMIISASVRIQVVRKTTTPEGEVVPIHQLDIPVDNPIESNNIFLVAPLIISHVIDKRSPLYDISATDLVNQDLEVIVILEGVVETTGITTQARTSYIAEEIQWGHRFVSIVTEEEGVYSVDYSKFGNTVKVAAPRCSARELDEKPSILIQTLQKSELSHQNSLRKRNSMRRNNMRRNNSIRRNNSSLIVPKVQFMTPEEIRTRRNH</sequence>
<evidence type="ECO:0000256" key="4">
    <source>
        <dbReference type="ARBA" id="ARBA00022553"/>
    </source>
</evidence>
<dbReference type="GO" id="GO:0032868">
    <property type="term" value="P:response to insulin"/>
    <property type="evidence" value="ECO:0007669"/>
    <property type="project" value="Ensembl"/>
</dbReference>
<keyword evidence="20" id="KW-1185">Reference proteome</keyword>
<dbReference type="GO" id="GO:0001666">
    <property type="term" value="P:response to hypoxia"/>
    <property type="evidence" value="ECO:0007669"/>
    <property type="project" value="Ensembl"/>
</dbReference>
<dbReference type="GO" id="GO:0150103">
    <property type="term" value="P:reactive gliosis"/>
    <property type="evidence" value="ECO:0007669"/>
    <property type="project" value="Ensembl"/>
</dbReference>
<dbReference type="InterPro" id="IPR003278">
    <property type="entry name" value="K_chnl_inward-rec_Kir6.1"/>
</dbReference>
<dbReference type="PANTHER" id="PTHR11767">
    <property type="entry name" value="INWARD RECTIFIER POTASSIUM CHANNEL"/>
    <property type="match status" value="1"/>
</dbReference>
<dbReference type="GO" id="GO:0009410">
    <property type="term" value="P:response to xenobiotic stimulus"/>
    <property type="evidence" value="ECO:0007669"/>
    <property type="project" value="Ensembl"/>
</dbReference>
<evidence type="ECO:0000256" key="16">
    <source>
        <dbReference type="SAM" id="Phobius"/>
    </source>
</evidence>
<feature type="domain" description="Potassium channel inwardly rectifying transmembrane" evidence="17">
    <location>
        <begin position="37"/>
        <end position="183"/>
    </location>
</feature>
<accession>G3UAB0</accession>
<feature type="site" description="Role in the control of polyamine-mediated channel gating and in the blocking by intracellular magnesium" evidence="13">
    <location>
        <position position="170"/>
    </location>
</feature>
<dbReference type="PANTHER" id="PTHR11767:SF11">
    <property type="entry name" value="ATP-SENSITIVE INWARD RECTIFIER POTASSIUM CHANNEL 8"/>
    <property type="match status" value="1"/>
</dbReference>
<feature type="compositionally biased region" description="Basic residues" evidence="15">
    <location>
        <begin position="379"/>
        <end position="391"/>
    </location>
</feature>
<dbReference type="GO" id="GO:0034765">
    <property type="term" value="P:regulation of monoatomic ion transmembrane transport"/>
    <property type="evidence" value="ECO:0007669"/>
    <property type="project" value="TreeGrafter"/>
</dbReference>
<dbReference type="Ensembl" id="ENSLAFT00000032624.1">
    <property type="protein sequence ID" value="ENSLAFP00000024768.1"/>
    <property type="gene ID" value="ENSLAFG00000031038.1"/>
</dbReference>
<comment type="catalytic activity">
    <reaction evidence="12">
        <text>K(+)(in) = K(+)(out)</text>
        <dbReference type="Rhea" id="RHEA:29463"/>
        <dbReference type="ChEBI" id="CHEBI:29103"/>
    </reaction>
</comment>
<dbReference type="GO" id="GO:1904638">
    <property type="term" value="P:response to resveratrol"/>
    <property type="evidence" value="ECO:0007669"/>
    <property type="project" value="Ensembl"/>
</dbReference>
<dbReference type="SUPFAM" id="SSF81324">
    <property type="entry name" value="Voltage-gated potassium channels"/>
    <property type="match status" value="1"/>
</dbReference>
<keyword evidence="9 14" id="KW-0406">Ion transport</keyword>
<dbReference type="GO" id="GO:0099508">
    <property type="term" value="F:voltage-gated monoatomic ion channel activity involved in regulation of presynaptic membrane potential"/>
    <property type="evidence" value="ECO:0007669"/>
    <property type="project" value="Ensembl"/>
</dbReference>
<dbReference type="AlphaFoldDB" id="G3UAB0"/>
<keyword evidence="2 14" id="KW-0813">Transport</keyword>
<dbReference type="GO" id="GO:0038066">
    <property type="term" value="P:p38MAPK cascade"/>
    <property type="evidence" value="ECO:0007669"/>
    <property type="project" value="Ensembl"/>
</dbReference>
<dbReference type="GO" id="GO:0060976">
    <property type="term" value="P:coronary vasculature development"/>
    <property type="evidence" value="ECO:0007669"/>
    <property type="project" value="Ensembl"/>
</dbReference>
<dbReference type="PRINTS" id="PR01331">
    <property type="entry name" value="KIR61CHANNEL"/>
</dbReference>
<keyword evidence="3 14" id="KW-0633">Potassium transport</keyword>
<proteinExistence type="inferred from homology"/>
<dbReference type="GO" id="GO:0002027">
    <property type="term" value="P:regulation of heart rate"/>
    <property type="evidence" value="ECO:0007669"/>
    <property type="project" value="Ensembl"/>
</dbReference>
<dbReference type="GO" id="GO:1990573">
    <property type="term" value="P:potassium ion import across plasma membrane"/>
    <property type="evidence" value="ECO:0007669"/>
    <property type="project" value="Ensembl"/>
</dbReference>
<dbReference type="GO" id="GO:0051124">
    <property type="term" value="P:synaptic assembly at neuromuscular junction"/>
    <property type="evidence" value="ECO:0007669"/>
    <property type="project" value="Ensembl"/>
</dbReference>
<dbReference type="GeneTree" id="ENSGT01140000282491"/>
<evidence type="ECO:0000256" key="5">
    <source>
        <dbReference type="ARBA" id="ARBA00022692"/>
    </source>
</evidence>
<dbReference type="GO" id="GO:0003229">
    <property type="term" value="P:ventricular cardiac muscle tissue development"/>
    <property type="evidence" value="ECO:0007669"/>
    <property type="project" value="Ensembl"/>
</dbReference>
<evidence type="ECO:0000256" key="3">
    <source>
        <dbReference type="ARBA" id="ARBA00022538"/>
    </source>
</evidence>
<dbReference type="GO" id="GO:0098793">
    <property type="term" value="C:presynapse"/>
    <property type="evidence" value="ECO:0007669"/>
    <property type="project" value="Ensembl"/>
</dbReference>
<keyword evidence="10 16" id="KW-0472">Membrane</keyword>
<dbReference type="GO" id="GO:0070588">
    <property type="term" value="P:calcium ion transmembrane transport"/>
    <property type="evidence" value="ECO:0007669"/>
    <property type="project" value="Ensembl"/>
</dbReference>
<dbReference type="GO" id="GO:0048144">
    <property type="term" value="P:fibroblast proliferation"/>
    <property type="evidence" value="ECO:0007669"/>
    <property type="project" value="Ensembl"/>
</dbReference>
<dbReference type="GO" id="GO:0030016">
    <property type="term" value="C:myofibril"/>
    <property type="evidence" value="ECO:0007669"/>
    <property type="project" value="Ensembl"/>
</dbReference>
<dbReference type="GO" id="GO:0015908">
    <property type="term" value="P:fatty acid transport"/>
    <property type="evidence" value="ECO:0007669"/>
    <property type="project" value="Ensembl"/>
</dbReference>
<evidence type="ECO:0000313" key="20">
    <source>
        <dbReference type="Proteomes" id="UP000007646"/>
    </source>
</evidence>
<dbReference type="GO" id="GO:0061535">
    <property type="term" value="P:glutamate secretion, neurotransmission"/>
    <property type="evidence" value="ECO:0007669"/>
    <property type="project" value="Ensembl"/>
</dbReference>
<evidence type="ECO:0000256" key="7">
    <source>
        <dbReference type="ARBA" id="ARBA00022958"/>
    </source>
</evidence>
<evidence type="ECO:0000256" key="12">
    <source>
        <dbReference type="ARBA" id="ARBA00034430"/>
    </source>
</evidence>
<dbReference type="GO" id="GO:0033198">
    <property type="term" value="P:response to ATP"/>
    <property type="evidence" value="ECO:0007669"/>
    <property type="project" value="Ensembl"/>
</dbReference>
<dbReference type="GO" id="GO:0050905">
    <property type="term" value="P:neuromuscular process"/>
    <property type="evidence" value="ECO:0007669"/>
    <property type="project" value="Ensembl"/>
</dbReference>
<dbReference type="GO" id="GO:0061762">
    <property type="term" value="P:CAMKK-AMPK signaling cascade"/>
    <property type="evidence" value="ECO:0007669"/>
    <property type="project" value="Ensembl"/>
</dbReference>
<keyword evidence="6 14" id="KW-0851">Voltage-gated channel</keyword>
<evidence type="ECO:0000259" key="18">
    <source>
        <dbReference type="Pfam" id="PF17655"/>
    </source>
</evidence>
<keyword evidence="7 14" id="KW-0630">Potassium</keyword>
<dbReference type="GO" id="GO:0051607">
    <property type="term" value="P:defense response to virus"/>
    <property type="evidence" value="ECO:0007669"/>
    <property type="project" value="Ensembl"/>
</dbReference>
<protein>
    <submittedName>
        <fullName evidence="19">Potassium inwardly rectifying channel subfamily J member 8</fullName>
    </submittedName>
</protein>
<dbReference type="GO" id="GO:0003007">
    <property type="term" value="P:heart morphogenesis"/>
    <property type="evidence" value="ECO:0007669"/>
    <property type="project" value="Ensembl"/>
</dbReference>
<evidence type="ECO:0000259" key="17">
    <source>
        <dbReference type="Pfam" id="PF01007"/>
    </source>
</evidence>
<dbReference type="Proteomes" id="UP000007646">
    <property type="component" value="Unassembled WGS sequence"/>
</dbReference>
<evidence type="ECO:0000256" key="14">
    <source>
        <dbReference type="RuleBase" id="RU003822"/>
    </source>
</evidence>
<dbReference type="GO" id="GO:0005886">
    <property type="term" value="C:plasma membrane"/>
    <property type="evidence" value="ECO:0007669"/>
    <property type="project" value="TreeGrafter"/>
</dbReference>
<dbReference type="GO" id="GO:0001774">
    <property type="term" value="P:microglial cell activation"/>
    <property type="evidence" value="ECO:0007669"/>
    <property type="project" value="Ensembl"/>
</dbReference>
<name>G3UAB0_LOXAF</name>
<dbReference type="GO" id="GO:0042311">
    <property type="term" value="P:vasodilation"/>
    <property type="evidence" value="ECO:0007669"/>
    <property type="project" value="Ensembl"/>
</dbReference>
<dbReference type="HOGENOM" id="CLU_022738_4_0_1"/>
<dbReference type="GO" id="GO:0015272">
    <property type="term" value="F:ATP-activated inward rectifier potassium channel activity"/>
    <property type="evidence" value="ECO:0007669"/>
    <property type="project" value="Ensembl"/>
</dbReference>
<evidence type="ECO:0000256" key="8">
    <source>
        <dbReference type="ARBA" id="ARBA00022989"/>
    </source>
</evidence>
<dbReference type="GO" id="GO:0032496">
    <property type="term" value="P:response to lipopolysaccharide"/>
    <property type="evidence" value="ECO:0007669"/>
    <property type="project" value="Ensembl"/>
</dbReference>
<reference evidence="19 20" key="1">
    <citation type="submission" date="2009-06" db="EMBL/GenBank/DDBJ databases">
        <title>The Genome Sequence of Loxodonta africana (African elephant).</title>
        <authorList>
            <person name="Di Palma F."/>
            <person name="Heiman D."/>
            <person name="Young S."/>
            <person name="Johnson J."/>
            <person name="Lander E.S."/>
            <person name="Lindblad-Toh K."/>
        </authorList>
    </citation>
    <scope>NUCLEOTIDE SEQUENCE [LARGE SCALE GENOMIC DNA]</scope>
    <source>
        <strain evidence="19 20">Isolate ISIS603380</strain>
    </source>
</reference>
<dbReference type="Gene3D" id="2.60.40.1400">
    <property type="entry name" value="G protein-activated inward rectifier potassium channel 1"/>
    <property type="match status" value="1"/>
</dbReference>
<dbReference type="GO" id="GO:0002931">
    <property type="term" value="P:response to ischemia"/>
    <property type="evidence" value="ECO:0007669"/>
    <property type="project" value="Ensembl"/>
</dbReference>
<organism evidence="19 20">
    <name type="scientific">Loxodonta africana</name>
    <name type="common">African elephant</name>
    <dbReference type="NCBI Taxonomy" id="9785"/>
    <lineage>
        <taxon>Eukaryota</taxon>
        <taxon>Metazoa</taxon>
        <taxon>Chordata</taxon>
        <taxon>Craniata</taxon>
        <taxon>Vertebrata</taxon>
        <taxon>Euteleostomi</taxon>
        <taxon>Mammalia</taxon>
        <taxon>Eutheria</taxon>
        <taxon>Afrotheria</taxon>
        <taxon>Proboscidea</taxon>
        <taxon>Elephantidae</taxon>
        <taxon>Loxodonta</taxon>
    </lineage>
</organism>
<keyword evidence="4" id="KW-0597">Phosphoprotein</keyword>
<keyword evidence="11 14" id="KW-0407">Ion channel</keyword>
<feature type="transmembrane region" description="Helical" evidence="16">
    <location>
        <begin position="73"/>
        <end position="94"/>
    </location>
</feature>
<dbReference type="GO" id="GO:0034976">
    <property type="term" value="P:response to endoplasmic reticulum stress"/>
    <property type="evidence" value="ECO:0007669"/>
    <property type="project" value="Ensembl"/>
</dbReference>
<dbReference type="GO" id="GO:0060922">
    <property type="term" value="P:atrioventricular node cell differentiation"/>
    <property type="evidence" value="ECO:0007669"/>
    <property type="project" value="Ensembl"/>
</dbReference>
<dbReference type="GO" id="GO:0008340">
    <property type="term" value="P:determination of adult lifespan"/>
    <property type="evidence" value="ECO:0007669"/>
    <property type="project" value="Ensembl"/>
</dbReference>
<dbReference type="FunFam" id="1.10.287.70:FF:000050">
    <property type="entry name" value="ATP-sensitive inward rectifier potassium channel 11"/>
    <property type="match status" value="1"/>
</dbReference>
<dbReference type="InterPro" id="IPR040445">
    <property type="entry name" value="Kir_TM"/>
</dbReference>
<dbReference type="Pfam" id="PF17655">
    <property type="entry name" value="IRK_C"/>
    <property type="match status" value="1"/>
</dbReference>
<dbReference type="STRING" id="9785.ENSLAFP00000024768"/>
<evidence type="ECO:0000256" key="11">
    <source>
        <dbReference type="ARBA" id="ARBA00023303"/>
    </source>
</evidence>
<dbReference type="InParanoid" id="G3UAB0"/>
<dbReference type="GO" id="GO:0044546">
    <property type="term" value="P:NLRP3 inflammasome complex assembly"/>
    <property type="evidence" value="ECO:0007669"/>
    <property type="project" value="Ensembl"/>
</dbReference>
<dbReference type="GO" id="GO:0009306">
    <property type="term" value="P:protein secretion"/>
    <property type="evidence" value="ECO:0007669"/>
    <property type="project" value="Ensembl"/>
</dbReference>
<dbReference type="eggNOG" id="KOG3827">
    <property type="taxonomic scope" value="Eukaryota"/>
</dbReference>
<evidence type="ECO:0000256" key="13">
    <source>
        <dbReference type="PIRSR" id="PIRSR005465-1"/>
    </source>
</evidence>
<dbReference type="InterPro" id="IPR013518">
    <property type="entry name" value="K_chnl_inward-rec_Kir_cyto"/>
</dbReference>
<gene>
    <name evidence="19" type="primary">KCNJ8</name>
</gene>
<reference evidence="19" key="2">
    <citation type="submission" date="2025-08" db="UniProtKB">
        <authorList>
            <consortium name="Ensembl"/>
        </authorList>
    </citation>
    <scope>IDENTIFICATION</scope>
    <source>
        <strain evidence="19">Isolate ISIS603380</strain>
    </source>
</reference>
<dbReference type="FunCoup" id="G3UAB0">
    <property type="interactions" value="13"/>
</dbReference>
<dbReference type="OMA" id="RMITEHC"/>
<keyword evidence="5 14" id="KW-0812">Transmembrane</keyword>
<evidence type="ECO:0000256" key="10">
    <source>
        <dbReference type="ARBA" id="ARBA00023136"/>
    </source>
</evidence>
<dbReference type="FunFam" id="2.60.40.1400:FF:000001">
    <property type="entry name" value="G protein-activated inward rectifier potassium channel 2"/>
    <property type="match status" value="1"/>
</dbReference>
<dbReference type="GO" id="GO:0010467">
    <property type="term" value="P:gene expression"/>
    <property type="evidence" value="ECO:0007669"/>
    <property type="project" value="Ensembl"/>
</dbReference>
<feature type="region of interest" description="Disordered" evidence="15">
    <location>
        <begin position="375"/>
        <end position="400"/>
    </location>
</feature>
<dbReference type="GO" id="GO:0002250">
    <property type="term" value="P:adaptive immune response"/>
    <property type="evidence" value="ECO:0007669"/>
    <property type="project" value="Ensembl"/>
</dbReference>
<dbReference type="GO" id="GO:0006915">
    <property type="term" value="P:apoptotic process"/>
    <property type="evidence" value="ECO:0007669"/>
    <property type="project" value="Ensembl"/>
</dbReference>
<dbReference type="InterPro" id="IPR041647">
    <property type="entry name" value="IRK_C"/>
</dbReference>
<dbReference type="GO" id="GO:1902282">
    <property type="term" value="F:voltage-gated potassium channel activity involved in ventricular cardiac muscle cell action potential repolarization"/>
    <property type="evidence" value="ECO:0007669"/>
    <property type="project" value="Ensembl"/>
</dbReference>
<dbReference type="GO" id="GO:0034097">
    <property type="term" value="P:response to cytokine"/>
    <property type="evidence" value="ECO:0007669"/>
    <property type="project" value="Ensembl"/>
</dbReference>
<dbReference type="InterPro" id="IPR016449">
    <property type="entry name" value="K_chnl_inward-rec_Kir"/>
</dbReference>
<evidence type="ECO:0000256" key="9">
    <source>
        <dbReference type="ARBA" id="ARBA00023065"/>
    </source>
</evidence>
<evidence type="ECO:0000313" key="19">
    <source>
        <dbReference type="Ensembl" id="ENSLAFP00000024768.1"/>
    </source>
</evidence>
<evidence type="ECO:0000256" key="2">
    <source>
        <dbReference type="ARBA" id="ARBA00022448"/>
    </source>
</evidence>
<dbReference type="Pfam" id="PF01007">
    <property type="entry name" value="IRK"/>
    <property type="match status" value="1"/>
</dbReference>
<comment type="similarity">
    <text evidence="14">Belongs to the inward rectifier-type potassium channel (TC 1.A.2.1) family.</text>
</comment>